<dbReference type="InterPro" id="IPR051280">
    <property type="entry name" value="Cl-channel/antiporter"/>
</dbReference>
<reference evidence="4 5" key="1">
    <citation type="journal article" date="2014" name="Agronomy (Basel)">
        <title>A Draft Genome Sequence for Ensete ventricosum, the Drought-Tolerant Tree Against Hunger.</title>
        <authorList>
            <person name="Harrison J."/>
            <person name="Moore K.A."/>
            <person name="Paszkiewicz K."/>
            <person name="Jones T."/>
            <person name="Grant M."/>
            <person name="Ambacheew D."/>
            <person name="Muzemil S."/>
            <person name="Studholme D.J."/>
        </authorList>
    </citation>
    <scope>NUCLEOTIDE SEQUENCE [LARGE SCALE GENOMIC DNA]</scope>
</reference>
<evidence type="ECO:0000256" key="3">
    <source>
        <dbReference type="SAM" id="Phobius"/>
    </source>
</evidence>
<dbReference type="PANTHER" id="PTHR11689:SF67">
    <property type="entry name" value="CHLORIDE CHANNEL PROTEIN CLC-A"/>
    <property type="match status" value="1"/>
</dbReference>
<evidence type="ECO:0000313" key="4">
    <source>
        <dbReference type="EMBL" id="RRT36860.1"/>
    </source>
</evidence>
<dbReference type="Proteomes" id="UP000287651">
    <property type="component" value="Unassembled WGS sequence"/>
</dbReference>
<organism evidence="4 5">
    <name type="scientific">Ensete ventricosum</name>
    <name type="common">Abyssinian banana</name>
    <name type="synonym">Musa ensete</name>
    <dbReference type="NCBI Taxonomy" id="4639"/>
    <lineage>
        <taxon>Eukaryota</taxon>
        <taxon>Viridiplantae</taxon>
        <taxon>Streptophyta</taxon>
        <taxon>Embryophyta</taxon>
        <taxon>Tracheophyta</taxon>
        <taxon>Spermatophyta</taxon>
        <taxon>Magnoliopsida</taxon>
        <taxon>Liliopsida</taxon>
        <taxon>Zingiberales</taxon>
        <taxon>Musaceae</taxon>
        <taxon>Ensete</taxon>
    </lineage>
</organism>
<dbReference type="SUPFAM" id="SSF81340">
    <property type="entry name" value="Clc chloride channel"/>
    <property type="match status" value="1"/>
</dbReference>
<dbReference type="PANTHER" id="PTHR11689">
    <property type="entry name" value="CHLORIDE CHANNEL PROTEIN CLC FAMILY MEMBER"/>
    <property type="match status" value="1"/>
</dbReference>
<gene>
    <name evidence="4" type="ORF">B296_00043953</name>
</gene>
<dbReference type="AlphaFoldDB" id="A0A426XBP6"/>
<proteinExistence type="predicted"/>
<keyword evidence="3" id="KW-1133">Transmembrane helix</keyword>
<protein>
    <recommendedName>
        <fullName evidence="6">Chloride channel protein</fullName>
    </recommendedName>
</protein>
<dbReference type="EMBL" id="AMZH03023020">
    <property type="protein sequence ID" value="RRT36860.1"/>
    <property type="molecule type" value="Genomic_DNA"/>
</dbReference>
<accession>A0A426XBP6</accession>
<feature type="transmembrane region" description="Helical" evidence="3">
    <location>
        <begin position="90"/>
        <end position="114"/>
    </location>
</feature>
<keyword evidence="3" id="KW-0472">Membrane</keyword>
<dbReference type="GO" id="GO:0009705">
    <property type="term" value="C:plant-type vacuole membrane"/>
    <property type="evidence" value="ECO:0007669"/>
    <property type="project" value="TreeGrafter"/>
</dbReference>
<keyword evidence="3" id="KW-0812">Transmembrane</keyword>
<keyword evidence="1" id="KW-0677">Repeat</keyword>
<keyword evidence="2" id="KW-0129">CBS domain</keyword>
<evidence type="ECO:0000256" key="1">
    <source>
        <dbReference type="ARBA" id="ARBA00022737"/>
    </source>
</evidence>
<evidence type="ECO:0008006" key="6">
    <source>
        <dbReference type="Google" id="ProtNLM"/>
    </source>
</evidence>
<comment type="caution">
    <text evidence="4">The sequence shown here is derived from an EMBL/GenBank/DDBJ whole genome shotgun (WGS) entry which is preliminary data.</text>
</comment>
<dbReference type="InterPro" id="IPR014743">
    <property type="entry name" value="Cl-channel_core"/>
</dbReference>
<dbReference type="GO" id="GO:0009671">
    <property type="term" value="F:nitrate:proton symporter activity"/>
    <property type="evidence" value="ECO:0007669"/>
    <property type="project" value="TreeGrafter"/>
</dbReference>
<name>A0A426XBP6_ENSVE</name>
<evidence type="ECO:0000313" key="5">
    <source>
        <dbReference type="Proteomes" id="UP000287651"/>
    </source>
</evidence>
<sequence length="133" mass="14461">MDDSSSSSPAAAAAAAAVVVDGEEGDLDPESNSLEQPLLKRSPTLTSSHYAMVGAKVSHIESLDYELNENDLFKHDWRSRSSTEVLQYIFLKWTLAFLVGLLTGVTASLINLAIENIAGVKMLYLARFVKDQS</sequence>
<evidence type="ECO:0000256" key="2">
    <source>
        <dbReference type="ARBA" id="ARBA00023122"/>
    </source>
</evidence>